<accession>A0ACC3BMN9</accession>
<organism evidence="1 2">
    <name type="scientific">Pyropia yezoensis</name>
    <name type="common">Susabi-nori</name>
    <name type="synonym">Porphyra yezoensis</name>
    <dbReference type="NCBI Taxonomy" id="2788"/>
    <lineage>
        <taxon>Eukaryota</taxon>
        <taxon>Rhodophyta</taxon>
        <taxon>Bangiophyceae</taxon>
        <taxon>Bangiales</taxon>
        <taxon>Bangiaceae</taxon>
        <taxon>Pyropia</taxon>
    </lineage>
</organism>
<proteinExistence type="predicted"/>
<protein>
    <submittedName>
        <fullName evidence="1">Uncharacterized protein</fullName>
    </submittedName>
</protein>
<sequence length="150" mass="15319">MAAAGVNMAFRWEGSHLDDKVAARLYTRSPIPDATLQLYRGMYEAGADASTDEWLNDFSLAVFEAAPVNAAALSALVLDGGHPGLSPPPTASSAPNLTCGTASRPPQAALAENGHVSPGPAGPSLSAPAVILQKQKLPKGMTTVDAVLTA</sequence>
<evidence type="ECO:0000313" key="2">
    <source>
        <dbReference type="Proteomes" id="UP000798662"/>
    </source>
</evidence>
<dbReference type="Proteomes" id="UP000798662">
    <property type="component" value="Chromosome 1"/>
</dbReference>
<dbReference type="EMBL" id="CM020618">
    <property type="protein sequence ID" value="KAK1859172.1"/>
    <property type="molecule type" value="Genomic_DNA"/>
</dbReference>
<reference evidence="1" key="1">
    <citation type="submission" date="2019-11" db="EMBL/GenBank/DDBJ databases">
        <title>Nori genome reveals adaptations in red seaweeds to the harsh intertidal environment.</title>
        <authorList>
            <person name="Wang D."/>
            <person name="Mao Y."/>
        </authorList>
    </citation>
    <scope>NUCLEOTIDE SEQUENCE</scope>
    <source>
        <tissue evidence="1">Gametophyte</tissue>
    </source>
</reference>
<name>A0ACC3BMN9_PYRYE</name>
<gene>
    <name evidence="1" type="ORF">I4F81_001769</name>
</gene>
<evidence type="ECO:0000313" key="1">
    <source>
        <dbReference type="EMBL" id="KAK1859172.1"/>
    </source>
</evidence>
<comment type="caution">
    <text evidence="1">The sequence shown here is derived from an EMBL/GenBank/DDBJ whole genome shotgun (WGS) entry which is preliminary data.</text>
</comment>
<keyword evidence="2" id="KW-1185">Reference proteome</keyword>